<proteinExistence type="predicted"/>
<accession>A0A2T7NU63</accession>
<sequence length="251" mass="27943">MHDIPGGLQSVSGRHDTVSQYKDRPCLPLLPQPAKRSRTPRNFGCLLSFNTLENQARFVDLGQGTSEGLALGNENGGSRYHDETQAVLVCKANKVCHSPDEANDAMTFWSRYDPVRMSAGNTDYWNKMRVQREDQSARLKYGVNSPMFPAGIATFGPTSKLHRSAGGIPRLPDLAFPNMGVESSRGQLPGAVARSHPSPRLRRYLMDNEFNRRAREGFRYWLIEKPKPTKFGRYGIGSYKTALGVGNAPRT</sequence>
<reference evidence="2 3" key="1">
    <citation type="submission" date="2018-04" db="EMBL/GenBank/DDBJ databases">
        <title>The genome of golden apple snail Pomacea canaliculata provides insight into stress tolerance and invasive adaptation.</title>
        <authorList>
            <person name="Liu C."/>
            <person name="Liu B."/>
            <person name="Ren Y."/>
            <person name="Zhang Y."/>
            <person name="Wang H."/>
            <person name="Li S."/>
            <person name="Jiang F."/>
            <person name="Yin L."/>
            <person name="Zhang G."/>
            <person name="Qian W."/>
            <person name="Fan W."/>
        </authorList>
    </citation>
    <scope>NUCLEOTIDE SEQUENCE [LARGE SCALE GENOMIC DNA]</scope>
    <source>
        <strain evidence="2">SZHN2017</strain>
        <tissue evidence="2">Muscle</tissue>
    </source>
</reference>
<evidence type="ECO:0000313" key="2">
    <source>
        <dbReference type="EMBL" id="PVD24695.1"/>
    </source>
</evidence>
<evidence type="ECO:0000313" key="3">
    <source>
        <dbReference type="Proteomes" id="UP000245119"/>
    </source>
</evidence>
<organism evidence="2 3">
    <name type="scientific">Pomacea canaliculata</name>
    <name type="common">Golden apple snail</name>
    <dbReference type="NCBI Taxonomy" id="400727"/>
    <lineage>
        <taxon>Eukaryota</taxon>
        <taxon>Metazoa</taxon>
        <taxon>Spiralia</taxon>
        <taxon>Lophotrochozoa</taxon>
        <taxon>Mollusca</taxon>
        <taxon>Gastropoda</taxon>
        <taxon>Caenogastropoda</taxon>
        <taxon>Architaenioglossa</taxon>
        <taxon>Ampullarioidea</taxon>
        <taxon>Ampullariidae</taxon>
        <taxon>Pomacea</taxon>
    </lineage>
</organism>
<dbReference type="AlphaFoldDB" id="A0A2T7NU63"/>
<evidence type="ECO:0000256" key="1">
    <source>
        <dbReference type="SAM" id="MobiDB-lite"/>
    </source>
</evidence>
<name>A0A2T7NU63_POMCA</name>
<dbReference type="EMBL" id="PZQS01000009">
    <property type="protein sequence ID" value="PVD24695.1"/>
    <property type="molecule type" value="Genomic_DNA"/>
</dbReference>
<feature type="region of interest" description="Disordered" evidence="1">
    <location>
        <begin position="1"/>
        <end position="38"/>
    </location>
</feature>
<keyword evidence="3" id="KW-1185">Reference proteome</keyword>
<protein>
    <submittedName>
        <fullName evidence="2">Uncharacterized protein</fullName>
    </submittedName>
</protein>
<dbReference type="Proteomes" id="UP000245119">
    <property type="component" value="Linkage Group LG9"/>
</dbReference>
<feature type="compositionally biased region" description="Basic and acidic residues" evidence="1">
    <location>
        <begin position="13"/>
        <end position="25"/>
    </location>
</feature>
<dbReference type="OrthoDB" id="8903066at2759"/>
<comment type="caution">
    <text evidence="2">The sequence shown here is derived from an EMBL/GenBank/DDBJ whole genome shotgun (WGS) entry which is preliminary data.</text>
</comment>
<gene>
    <name evidence="2" type="ORF">C0Q70_15180</name>
</gene>